<reference evidence="1 2" key="1">
    <citation type="submission" date="2015-08" db="EMBL/GenBank/DDBJ databases">
        <authorList>
            <person name="Babu N.S."/>
            <person name="Beckwith C.J."/>
            <person name="Beseler K.G."/>
            <person name="Brison A."/>
            <person name="Carone J.V."/>
            <person name="Caskin T.P."/>
            <person name="Diamond M."/>
            <person name="Durham M.E."/>
            <person name="Foxe J.M."/>
            <person name="Go M."/>
            <person name="Henderson B.A."/>
            <person name="Jones I.B."/>
            <person name="McGettigan J.A."/>
            <person name="Micheletti S.J."/>
            <person name="Nasrallah M.E."/>
            <person name="Ortiz D."/>
            <person name="Piller C.R."/>
            <person name="Privatt S.R."/>
            <person name="Schneider S.L."/>
            <person name="Sharp S."/>
            <person name="Smith T.C."/>
            <person name="Stanton J.D."/>
            <person name="Ullery H.E."/>
            <person name="Wilson R.J."/>
            <person name="Serrano M.G."/>
            <person name="Buck G."/>
            <person name="Lee V."/>
            <person name="Wang Y."/>
            <person name="Carvalho R."/>
            <person name="Voegtly L."/>
            <person name="Shi R."/>
            <person name="Duckworth R."/>
            <person name="Johnson A."/>
            <person name="Loviza R."/>
            <person name="Walstead R."/>
            <person name="Shah Z."/>
            <person name="Kiflezghi M."/>
            <person name="Wade K."/>
            <person name="Ball S.L."/>
            <person name="Bradley K.W."/>
            <person name="Asai D.J."/>
            <person name="Bowman C.A."/>
            <person name="Russell D.A."/>
            <person name="Pope W.H."/>
            <person name="Jacobs-Sera D."/>
            <person name="Hendrix R.W."/>
            <person name="Hatfull G.F."/>
        </authorList>
    </citation>
    <scope>NUCLEOTIDE SEQUENCE [LARGE SCALE GENOMIC DNA]</scope>
    <source>
        <strain evidence="1 2">DSM 27648</strain>
    </source>
</reference>
<evidence type="ECO:0000313" key="2">
    <source>
        <dbReference type="Proteomes" id="UP000064967"/>
    </source>
</evidence>
<dbReference type="RefSeq" id="WP_146652604.1">
    <property type="nucleotide sequence ID" value="NZ_CP012333.1"/>
</dbReference>
<name>A0A0K1Q722_9BACT</name>
<sequence>MRSTLALVAAASLVSLLGGCYQHRGGYFSSTPGNPGRPAIGYEPGPDAMGWEAMPEESDDADEETVILIDRRQLARAAYAPHYHVEWREARRFDATAARTALGMTDVSGCRNLGAQGYGHAKATFNADGRISKVVIDEPRGLTRSAVKCIGDRLGKATMPEFDGSLVTVGTTWYVPE</sequence>
<organism evidence="1 2">
    <name type="scientific">Labilithrix luteola</name>
    <dbReference type="NCBI Taxonomy" id="1391654"/>
    <lineage>
        <taxon>Bacteria</taxon>
        <taxon>Pseudomonadati</taxon>
        <taxon>Myxococcota</taxon>
        <taxon>Polyangia</taxon>
        <taxon>Polyangiales</taxon>
        <taxon>Labilitrichaceae</taxon>
        <taxon>Labilithrix</taxon>
    </lineage>
</organism>
<dbReference type="AlphaFoldDB" id="A0A0K1Q722"/>
<proteinExistence type="predicted"/>
<dbReference type="PROSITE" id="PS51257">
    <property type="entry name" value="PROKAR_LIPOPROTEIN"/>
    <property type="match status" value="1"/>
</dbReference>
<evidence type="ECO:0008006" key="3">
    <source>
        <dbReference type="Google" id="ProtNLM"/>
    </source>
</evidence>
<gene>
    <name evidence="1" type="ORF">AKJ09_08182</name>
</gene>
<dbReference type="Proteomes" id="UP000064967">
    <property type="component" value="Chromosome"/>
</dbReference>
<evidence type="ECO:0000313" key="1">
    <source>
        <dbReference type="EMBL" id="AKV01519.1"/>
    </source>
</evidence>
<dbReference type="EMBL" id="CP012333">
    <property type="protein sequence ID" value="AKV01519.1"/>
    <property type="molecule type" value="Genomic_DNA"/>
</dbReference>
<dbReference type="STRING" id="1391654.AKJ09_08182"/>
<dbReference type="KEGG" id="llu:AKJ09_08182"/>
<protein>
    <recommendedName>
        <fullName evidence="3">Lipoprotein</fullName>
    </recommendedName>
</protein>
<keyword evidence="2" id="KW-1185">Reference proteome</keyword>
<accession>A0A0K1Q722</accession>